<dbReference type="CDD" id="cd12797">
    <property type="entry name" value="M23_peptidase"/>
    <property type="match status" value="1"/>
</dbReference>
<evidence type="ECO:0000259" key="3">
    <source>
        <dbReference type="Pfam" id="PF01551"/>
    </source>
</evidence>
<dbReference type="InterPro" id="IPR050570">
    <property type="entry name" value="Cell_wall_metabolism_enzyme"/>
</dbReference>
<dbReference type="PANTHER" id="PTHR21666">
    <property type="entry name" value="PEPTIDASE-RELATED"/>
    <property type="match status" value="1"/>
</dbReference>
<keyword evidence="1 2" id="KW-0732">Signal</keyword>
<dbReference type="STRING" id="280332.CQ12_26105"/>
<dbReference type="InterPro" id="IPR016047">
    <property type="entry name" value="M23ase_b-sheet_dom"/>
</dbReference>
<proteinExistence type="predicted"/>
<evidence type="ECO:0000256" key="2">
    <source>
        <dbReference type="SAM" id="SignalP"/>
    </source>
</evidence>
<evidence type="ECO:0000256" key="1">
    <source>
        <dbReference type="ARBA" id="ARBA00022729"/>
    </source>
</evidence>
<dbReference type="RefSeq" id="WP_057837731.1">
    <property type="nucleotide sequence ID" value="NZ_LLXZ01000143.1"/>
</dbReference>
<organism evidence="4 5">
    <name type="scientific">Bradyrhizobium jicamae</name>
    <dbReference type="NCBI Taxonomy" id="280332"/>
    <lineage>
        <taxon>Bacteria</taxon>
        <taxon>Pseudomonadati</taxon>
        <taxon>Pseudomonadota</taxon>
        <taxon>Alphaproteobacteria</taxon>
        <taxon>Hyphomicrobiales</taxon>
        <taxon>Nitrobacteraceae</taxon>
        <taxon>Bradyrhizobium</taxon>
    </lineage>
</organism>
<feature type="chain" id="PRO_5006442748" description="M23ase beta-sheet core domain-containing protein" evidence="2">
    <location>
        <begin position="22"/>
        <end position="332"/>
    </location>
</feature>
<dbReference type="OrthoDB" id="5489603at2"/>
<feature type="domain" description="M23ase beta-sheet core" evidence="3">
    <location>
        <begin position="66"/>
        <end position="183"/>
    </location>
</feature>
<dbReference type="Gene3D" id="2.70.70.10">
    <property type="entry name" value="Glucose Permease (Domain IIA)"/>
    <property type="match status" value="1"/>
</dbReference>
<dbReference type="Proteomes" id="UP000050863">
    <property type="component" value="Unassembled WGS sequence"/>
</dbReference>
<dbReference type="InterPro" id="IPR011055">
    <property type="entry name" value="Dup_hybrid_motif"/>
</dbReference>
<name>A0A0R3L6N6_9BRAD</name>
<evidence type="ECO:0000313" key="4">
    <source>
        <dbReference type="EMBL" id="KRR03498.1"/>
    </source>
</evidence>
<dbReference type="PANTHER" id="PTHR21666:SF289">
    <property type="entry name" value="L-ALA--D-GLU ENDOPEPTIDASE"/>
    <property type="match status" value="1"/>
</dbReference>
<accession>A0A0R3L6N6</accession>
<protein>
    <recommendedName>
        <fullName evidence="3">M23ase beta-sheet core domain-containing protein</fullName>
    </recommendedName>
</protein>
<dbReference type="Pfam" id="PF01551">
    <property type="entry name" value="Peptidase_M23"/>
    <property type="match status" value="1"/>
</dbReference>
<comment type="caution">
    <text evidence="4">The sequence shown here is derived from an EMBL/GenBank/DDBJ whole genome shotgun (WGS) entry which is preliminary data.</text>
</comment>
<gene>
    <name evidence="4" type="ORF">CQ12_26105</name>
</gene>
<reference evidence="4 5" key="1">
    <citation type="submission" date="2014-03" db="EMBL/GenBank/DDBJ databases">
        <title>Bradyrhizobium valentinum sp. nov., isolated from effective nodules of Lupinus mariae-josephae, a lupine endemic of basic-lime soils in Eastern Spain.</title>
        <authorList>
            <person name="Duran D."/>
            <person name="Rey L."/>
            <person name="Navarro A."/>
            <person name="Busquets A."/>
            <person name="Imperial J."/>
            <person name="Ruiz-Argueso T."/>
        </authorList>
    </citation>
    <scope>NUCLEOTIDE SEQUENCE [LARGE SCALE GENOMIC DNA]</scope>
    <source>
        <strain evidence="4 5">PAC68</strain>
    </source>
</reference>
<sequence length="332" mass="35978">MHLKYLILISFCLATALDARAEEVISLALPVKCQPGLTCFFQSYVDHDPSDKARDYRCGGRSYDGHDGTDIRIRNLEIQRQGIEVLAAAPGRVIGTRNDMDDVSVKTVGKAAIAGKECGNGAVIEHEGGWRTQYCHMAKGSVRVKVGDQMTTGQPIGLVGLSGETEFFHLHFTVRHRGKIVDPFAYGATENSCGGGQSIWAASLGEQMQYRPREIIDYGFAAIAPTMELVESGEIGKHSVTSASDALVAYVRAIGLQAGDQQFLAVQGPDGTSLAANSPPALDRDKAQFLILTGKKRTEAAWPAGRYTATYRVTRDGAEVLQKTFDIEARPR</sequence>
<dbReference type="SUPFAM" id="SSF51261">
    <property type="entry name" value="Duplicated hybrid motif"/>
    <property type="match status" value="1"/>
</dbReference>
<dbReference type="EMBL" id="LLXZ01000143">
    <property type="protein sequence ID" value="KRR03498.1"/>
    <property type="molecule type" value="Genomic_DNA"/>
</dbReference>
<evidence type="ECO:0000313" key="5">
    <source>
        <dbReference type="Proteomes" id="UP000050863"/>
    </source>
</evidence>
<feature type="signal peptide" evidence="2">
    <location>
        <begin position="1"/>
        <end position="21"/>
    </location>
</feature>
<keyword evidence="5" id="KW-1185">Reference proteome</keyword>
<dbReference type="GO" id="GO:0004222">
    <property type="term" value="F:metalloendopeptidase activity"/>
    <property type="evidence" value="ECO:0007669"/>
    <property type="project" value="TreeGrafter"/>
</dbReference>
<dbReference type="AlphaFoldDB" id="A0A0R3L6N6"/>